<proteinExistence type="predicted"/>
<reference evidence="1" key="1">
    <citation type="submission" date="2021-06" db="EMBL/GenBank/DDBJ databases">
        <authorList>
            <person name="Kallberg Y."/>
            <person name="Tangrot J."/>
            <person name="Rosling A."/>
        </authorList>
    </citation>
    <scope>NUCLEOTIDE SEQUENCE</scope>
    <source>
        <strain evidence="1">IL203A</strain>
    </source>
</reference>
<gene>
    <name evidence="1" type="ORF">DHETER_LOCUS14978</name>
</gene>
<evidence type="ECO:0000313" key="2">
    <source>
        <dbReference type="Proteomes" id="UP000789702"/>
    </source>
</evidence>
<sequence>YKEEQEQELEVLKSIYPDELEELGEGELRITVNPEEQDSSAPRK</sequence>
<feature type="non-terminal residue" evidence="1">
    <location>
        <position position="44"/>
    </location>
</feature>
<evidence type="ECO:0000313" key="1">
    <source>
        <dbReference type="EMBL" id="CAG8756407.1"/>
    </source>
</evidence>
<organism evidence="1 2">
    <name type="scientific">Dentiscutata heterogama</name>
    <dbReference type="NCBI Taxonomy" id="1316150"/>
    <lineage>
        <taxon>Eukaryota</taxon>
        <taxon>Fungi</taxon>
        <taxon>Fungi incertae sedis</taxon>
        <taxon>Mucoromycota</taxon>
        <taxon>Glomeromycotina</taxon>
        <taxon>Glomeromycetes</taxon>
        <taxon>Diversisporales</taxon>
        <taxon>Gigasporaceae</taxon>
        <taxon>Dentiscutata</taxon>
    </lineage>
</organism>
<name>A0ACA9QK72_9GLOM</name>
<feature type="non-terminal residue" evidence="1">
    <location>
        <position position="1"/>
    </location>
</feature>
<protein>
    <submittedName>
        <fullName evidence="1">13705_t:CDS:1</fullName>
    </submittedName>
</protein>
<accession>A0ACA9QK72</accession>
<dbReference type="EMBL" id="CAJVPU010048882">
    <property type="protein sequence ID" value="CAG8756407.1"/>
    <property type="molecule type" value="Genomic_DNA"/>
</dbReference>
<dbReference type="Proteomes" id="UP000789702">
    <property type="component" value="Unassembled WGS sequence"/>
</dbReference>
<comment type="caution">
    <text evidence="1">The sequence shown here is derived from an EMBL/GenBank/DDBJ whole genome shotgun (WGS) entry which is preliminary data.</text>
</comment>
<keyword evidence="2" id="KW-1185">Reference proteome</keyword>